<evidence type="ECO:0000313" key="8">
    <source>
        <dbReference type="EMBL" id="OEE57594.1"/>
    </source>
</evidence>
<comment type="catalytic activity">
    <reaction evidence="6">
        <text>adenosine(37) in tRNA1(Val) + S-adenosyl-L-methionine = N(6)-methyladenosine(37) in tRNA1(Val) + S-adenosyl-L-homocysteine + H(+)</text>
        <dbReference type="Rhea" id="RHEA:43160"/>
        <dbReference type="Rhea" id="RHEA-COMP:10369"/>
        <dbReference type="Rhea" id="RHEA-COMP:10370"/>
        <dbReference type="ChEBI" id="CHEBI:15378"/>
        <dbReference type="ChEBI" id="CHEBI:57856"/>
        <dbReference type="ChEBI" id="CHEBI:59789"/>
        <dbReference type="ChEBI" id="CHEBI:74411"/>
        <dbReference type="ChEBI" id="CHEBI:74449"/>
        <dbReference type="EC" id="2.1.1.223"/>
    </reaction>
</comment>
<name>A0A1E5BWG3_9GAMM</name>
<evidence type="ECO:0000256" key="2">
    <source>
        <dbReference type="ARBA" id="ARBA00022603"/>
    </source>
</evidence>
<comment type="similarity">
    <text evidence="6">Belongs to the methyltransferase superfamily. tRNA (adenine-N(6)-)-methyltransferase family.</text>
</comment>
<dbReference type="InterPro" id="IPR022882">
    <property type="entry name" value="tRNA_adenine-N6_MeTrfase"/>
</dbReference>
<dbReference type="HAMAP" id="MF_01872">
    <property type="entry name" value="tRNA_methyltr_YfiC"/>
    <property type="match status" value="1"/>
</dbReference>
<sequence>MSKGFQFKQFSIDNADCGMPVSTDGVLLGAWADAENRDNVLDIGTGTGLLSLMMAQRFPHAHITALDIDQQAAESARLNAEQSAWNKRIIVMHQDITQWQDAVKFDTIICNPPYFNSGEQATDSKRAMARHTDTLSHDSLLKVIKTHLFPNGHAHLILPSVEAEQLITKAIHYGLYCQRVTSVKPTSTKPVSRKLITFSPIEQEKCLQTTLVIQENGAYSDDFVALTKDFYLKM</sequence>
<dbReference type="PANTHER" id="PTHR47739:SF1">
    <property type="entry name" value="TRNA1(VAL) (ADENINE(37)-N6)-METHYLTRANSFERASE"/>
    <property type="match status" value="1"/>
</dbReference>
<dbReference type="PROSITE" id="PS00092">
    <property type="entry name" value="N6_MTASE"/>
    <property type="match status" value="1"/>
</dbReference>
<dbReference type="Proteomes" id="UP000095039">
    <property type="component" value="Unassembled WGS sequence"/>
</dbReference>
<comment type="function">
    <text evidence="6">Specifically methylates the adenine in position 37 of tRNA(1)(Val) (anticodon cmo5UAC).</text>
</comment>
<evidence type="ECO:0000256" key="3">
    <source>
        <dbReference type="ARBA" id="ARBA00022679"/>
    </source>
</evidence>
<dbReference type="Gene3D" id="3.40.50.150">
    <property type="entry name" value="Vaccinia Virus protein VP39"/>
    <property type="match status" value="1"/>
</dbReference>
<evidence type="ECO:0000256" key="5">
    <source>
        <dbReference type="ARBA" id="ARBA00022694"/>
    </source>
</evidence>
<dbReference type="CDD" id="cd02440">
    <property type="entry name" value="AdoMet_MTases"/>
    <property type="match status" value="1"/>
</dbReference>
<dbReference type="InterPro" id="IPR029063">
    <property type="entry name" value="SAM-dependent_MTases_sf"/>
</dbReference>
<dbReference type="PANTHER" id="PTHR47739">
    <property type="entry name" value="TRNA1(VAL) (ADENINE(37)-N6)-METHYLTRANSFERASE"/>
    <property type="match status" value="1"/>
</dbReference>
<dbReference type="InterPro" id="IPR050210">
    <property type="entry name" value="tRNA_Adenine-N(6)_MTase"/>
</dbReference>
<accession>A0A1E5BWG3</accession>
<proteinExistence type="inferred from homology"/>
<keyword evidence="1 6" id="KW-0963">Cytoplasm</keyword>
<feature type="domain" description="Methyltransferase small" evidence="7">
    <location>
        <begin position="34"/>
        <end position="131"/>
    </location>
</feature>
<reference evidence="8 9" key="1">
    <citation type="journal article" date="2012" name="Science">
        <title>Ecological populations of bacteria act as socially cohesive units of antibiotic production and resistance.</title>
        <authorList>
            <person name="Cordero O.X."/>
            <person name="Wildschutte H."/>
            <person name="Kirkup B."/>
            <person name="Proehl S."/>
            <person name="Ngo L."/>
            <person name="Hussain F."/>
            <person name="Le Roux F."/>
            <person name="Mincer T."/>
            <person name="Polz M.F."/>
        </authorList>
    </citation>
    <scope>NUCLEOTIDE SEQUENCE [LARGE SCALE GENOMIC DNA]</scope>
    <source>
        <strain evidence="8 9">FF-454</strain>
    </source>
</reference>
<keyword evidence="4 6" id="KW-0949">S-adenosyl-L-methionine</keyword>
<dbReference type="EC" id="2.1.1.223" evidence="6"/>
<keyword evidence="9" id="KW-1185">Reference proteome</keyword>
<comment type="caution">
    <text evidence="8">The sequence shown here is derived from an EMBL/GenBank/DDBJ whole genome shotgun (WGS) entry which is preliminary data.</text>
</comment>
<keyword evidence="5 6" id="KW-0819">tRNA processing</keyword>
<dbReference type="EMBL" id="AJWN02000108">
    <property type="protein sequence ID" value="OEE57594.1"/>
    <property type="molecule type" value="Genomic_DNA"/>
</dbReference>
<dbReference type="InterPro" id="IPR007848">
    <property type="entry name" value="Small_mtfrase_dom"/>
</dbReference>
<organism evidence="8 9">
    <name type="scientific">Enterovibrio norvegicus FF-454</name>
    <dbReference type="NCBI Taxonomy" id="1185651"/>
    <lineage>
        <taxon>Bacteria</taxon>
        <taxon>Pseudomonadati</taxon>
        <taxon>Pseudomonadota</taxon>
        <taxon>Gammaproteobacteria</taxon>
        <taxon>Vibrionales</taxon>
        <taxon>Vibrionaceae</taxon>
        <taxon>Enterovibrio</taxon>
    </lineage>
</organism>
<dbReference type="GO" id="GO:0003676">
    <property type="term" value="F:nucleic acid binding"/>
    <property type="evidence" value="ECO:0007669"/>
    <property type="project" value="InterPro"/>
</dbReference>
<dbReference type="SUPFAM" id="SSF53335">
    <property type="entry name" value="S-adenosyl-L-methionine-dependent methyltransferases"/>
    <property type="match status" value="1"/>
</dbReference>
<dbReference type="InterPro" id="IPR002052">
    <property type="entry name" value="DNA_methylase_N6_adenine_CS"/>
</dbReference>
<dbReference type="Pfam" id="PF05175">
    <property type="entry name" value="MTS"/>
    <property type="match status" value="1"/>
</dbReference>
<evidence type="ECO:0000256" key="6">
    <source>
        <dbReference type="HAMAP-Rule" id="MF_01872"/>
    </source>
</evidence>
<dbReference type="GO" id="GO:0005737">
    <property type="term" value="C:cytoplasm"/>
    <property type="evidence" value="ECO:0007669"/>
    <property type="project" value="UniProtKB-SubCell"/>
</dbReference>
<protein>
    <recommendedName>
        <fullName evidence="6">tRNA1(Val) (adenine(37)-N6)-methyltransferase</fullName>
        <ecNumber evidence="6">2.1.1.223</ecNumber>
    </recommendedName>
    <alternativeName>
        <fullName evidence="6">tRNA m6A37 methyltransferase</fullName>
    </alternativeName>
</protein>
<dbReference type="GO" id="GO:0016430">
    <property type="term" value="F:tRNA (adenine-N6)-methyltransferase activity"/>
    <property type="evidence" value="ECO:0007669"/>
    <property type="project" value="UniProtKB-UniRule"/>
</dbReference>
<dbReference type="AlphaFoldDB" id="A0A1E5BWG3"/>
<evidence type="ECO:0000313" key="9">
    <source>
        <dbReference type="Proteomes" id="UP000095039"/>
    </source>
</evidence>
<gene>
    <name evidence="8" type="ORF">A1OK_05450</name>
</gene>
<evidence type="ECO:0000256" key="4">
    <source>
        <dbReference type="ARBA" id="ARBA00022691"/>
    </source>
</evidence>
<evidence type="ECO:0000256" key="1">
    <source>
        <dbReference type="ARBA" id="ARBA00022490"/>
    </source>
</evidence>
<dbReference type="GO" id="GO:0032259">
    <property type="term" value="P:methylation"/>
    <property type="evidence" value="ECO:0007669"/>
    <property type="project" value="UniProtKB-KW"/>
</dbReference>
<evidence type="ECO:0000259" key="7">
    <source>
        <dbReference type="Pfam" id="PF05175"/>
    </source>
</evidence>
<comment type="subcellular location">
    <subcellularLocation>
        <location evidence="6">Cytoplasm</location>
    </subcellularLocation>
</comment>
<keyword evidence="3 6" id="KW-0808">Transferase</keyword>
<keyword evidence="2 6" id="KW-0489">Methyltransferase</keyword>
<dbReference type="GO" id="GO:0008033">
    <property type="term" value="P:tRNA processing"/>
    <property type="evidence" value="ECO:0007669"/>
    <property type="project" value="UniProtKB-UniRule"/>
</dbReference>